<accession>A0AAW0UGA1</accession>
<dbReference type="Proteomes" id="UP001487740">
    <property type="component" value="Unassembled WGS sequence"/>
</dbReference>
<gene>
    <name evidence="2" type="ORF">O3P69_003354</name>
</gene>
<comment type="caution">
    <text evidence="2">The sequence shown here is derived from an EMBL/GenBank/DDBJ whole genome shotgun (WGS) entry which is preliminary data.</text>
</comment>
<keyword evidence="3" id="KW-1185">Reference proteome</keyword>
<feature type="compositionally biased region" description="Basic and acidic residues" evidence="1">
    <location>
        <begin position="277"/>
        <end position="295"/>
    </location>
</feature>
<dbReference type="EMBL" id="JARAKH010000011">
    <property type="protein sequence ID" value="KAK8399184.1"/>
    <property type="molecule type" value="Genomic_DNA"/>
</dbReference>
<reference evidence="2 3" key="1">
    <citation type="submission" date="2023-03" db="EMBL/GenBank/DDBJ databases">
        <title>High-quality genome of Scylla paramamosain provides insights in environmental adaptation.</title>
        <authorList>
            <person name="Zhang L."/>
        </authorList>
    </citation>
    <scope>NUCLEOTIDE SEQUENCE [LARGE SCALE GENOMIC DNA]</scope>
    <source>
        <strain evidence="2">LZ_2023a</strain>
        <tissue evidence="2">Muscle</tissue>
    </source>
</reference>
<evidence type="ECO:0000313" key="2">
    <source>
        <dbReference type="EMBL" id="KAK8399184.1"/>
    </source>
</evidence>
<organism evidence="2 3">
    <name type="scientific">Scylla paramamosain</name>
    <name type="common">Mud crab</name>
    <dbReference type="NCBI Taxonomy" id="85552"/>
    <lineage>
        <taxon>Eukaryota</taxon>
        <taxon>Metazoa</taxon>
        <taxon>Ecdysozoa</taxon>
        <taxon>Arthropoda</taxon>
        <taxon>Crustacea</taxon>
        <taxon>Multicrustacea</taxon>
        <taxon>Malacostraca</taxon>
        <taxon>Eumalacostraca</taxon>
        <taxon>Eucarida</taxon>
        <taxon>Decapoda</taxon>
        <taxon>Pleocyemata</taxon>
        <taxon>Brachyura</taxon>
        <taxon>Eubrachyura</taxon>
        <taxon>Portunoidea</taxon>
        <taxon>Portunidae</taxon>
        <taxon>Portuninae</taxon>
        <taxon>Scylla</taxon>
    </lineage>
</organism>
<name>A0AAW0UGA1_SCYPA</name>
<feature type="region of interest" description="Disordered" evidence="1">
    <location>
        <begin position="258"/>
        <end position="306"/>
    </location>
</feature>
<protein>
    <submittedName>
        <fullName evidence="2">Uncharacterized protein</fullName>
    </submittedName>
</protein>
<sequence>MRLRASSARLTRNEEAFMSGIKWLLGVYTGRFTGYERPYTCRTRATQGPPHAASRTQSAHWPAPSPSLEQHFEVTVWSTRCHTYVTAWLRWRDREELREGNEAGVGVSGREEGRRVVKCSAGRRGLCVGGAEALRCAVYSTIWLRSLAGYSKTASSRRALLEVPVSICLILAPNTLKEDTTQTSDLAAPDAPALAPTSVLGQDVRRTIIAIWRDGTNEARQRTDGSADQPLLQPPFVPVVQNISLKWIAGERRNAEDRHPLPLHVNPRTPSPFSVLPRHDQPHSRPREAAGDTRQGRGGGGGKEER</sequence>
<feature type="compositionally biased region" description="Gly residues" evidence="1">
    <location>
        <begin position="296"/>
        <end position="306"/>
    </location>
</feature>
<feature type="region of interest" description="Disordered" evidence="1">
    <location>
        <begin position="43"/>
        <end position="64"/>
    </location>
</feature>
<proteinExistence type="predicted"/>
<dbReference type="AlphaFoldDB" id="A0AAW0UGA1"/>
<evidence type="ECO:0000256" key="1">
    <source>
        <dbReference type="SAM" id="MobiDB-lite"/>
    </source>
</evidence>
<evidence type="ECO:0000313" key="3">
    <source>
        <dbReference type="Proteomes" id="UP001487740"/>
    </source>
</evidence>